<proteinExistence type="predicted"/>
<sequence>MWRNWFRGDRRNTSHHGTRYINIFPFVSSALVPPHPPSATHSLSATALRNASDPPPPYPLCLGRSGGPFGCSGSGPATRASPHHTSLVPRRSPAGATPFTRWCHAVCHAVRPHTRTSSARTPARRWCHAVRHAIRPHLAGATPFARTAPHHSPAPDCTGASPVTATLPRRSPAPRHSPALHHPTAPRPTPLCSRTIVVPLAAQVCTIRAVPLDCTLAHGAGRGCRRTGAPTPPVNADAGELKGLQRPPWITACSQMYDNTPPRLPIPHLPPAAPSSTCVHAIPFTVPFTAPSDDVYEQ</sequence>
<feature type="region of interest" description="Disordered" evidence="1">
    <location>
        <begin position="72"/>
        <end position="93"/>
    </location>
</feature>
<evidence type="ECO:0000313" key="3">
    <source>
        <dbReference type="Proteomes" id="UP001219525"/>
    </source>
</evidence>
<feature type="compositionally biased region" description="Low complexity" evidence="1">
    <location>
        <begin position="168"/>
        <end position="177"/>
    </location>
</feature>
<comment type="caution">
    <text evidence="2">The sequence shown here is derived from an EMBL/GenBank/DDBJ whole genome shotgun (WGS) entry which is preliminary data.</text>
</comment>
<dbReference type="EMBL" id="JARJCW010000009">
    <property type="protein sequence ID" value="KAJ7220478.1"/>
    <property type="molecule type" value="Genomic_DNA"/>
</dbReference>
<name>A0AAD6VSB4_9AGAR</name>
<dbReference type="AlphaFoldDB" id="A0AAD6VSB4"/>
<keyword evidence="3" id="KW-1185">Reference proteome</keyword>
<gene>
    <name evidence="2" type="ORF">GGX14DRAFT_559271</name>
</gene>
<accession>A0AAD6VSB4</accession>
<feature type="region of interest" description="Disordered" evidence="1">
    <location>
        <begin position="143"/>
        <end position="188"/>
    </location>
</feature>
<dbReference type="Proteomes" id="UP001219525">
    <property type="component" value="Unassembled WGS sequence"/>
</dbReference>
<reference evidence="2" key="1">
    <citation type="submission" date="2023-03" db="EMBL/GenBank/DDBJ databases">
        <title>Massive genome expansion in bonnet fungi (Mycena s.s.) driven by repeated elements and novel gene families across ecological guilds.</title>
        <authorList>
            <consortium name="Lawrence Berkeley National Laboratory"/>
            <person name="Harder C.B."/>
            <person name="Miyauchi S."/>
            <person name="Viragh M."/>
            <person name="Kuo A."/>
            <person name="Thoen E."/>
            <person name="Andreopoulos B."/>
            <person name="Lu D."/>
            <person name="Skrede I."/>
            <person name="Drula E."/>
            <person name="Henrissat B."/>
            <person name="Morin E."/>
            <person name="Kohler A."/>
            <person name="Barry K."/>
            <person name="LaButti K."/>
            <person name="Morin E."/>
            <person name="Salamov A."/>
            <person name="Lipzen A."/>
            <person name="Mereny Z."/>
            <person name="Hegedus B."/>
            <person name="Baldrian P."/>
            <person name="Stursova M."/>
            <person name="Weitz H."/>
            <person name="Taylor A."/>
            <person name="Grigoriev I.V."/>
            <person name="Nagy L.G."/>
            <person name="Martin F."/>
            <person name="Kauserud H."/>
        </authorList>
    </citation>
    <scope>NUCLEOTIDE SEQUENCE</scope>
    <source>
        <strain evidence="2">9144</strain>
    </source>
</reference>
<evidence type="ECO:0000313" key="2">
    <source>
        <dbReference type="EMBL" id="KAJ7220478.1"/>
    </source>
</evidence>
<organism evidence="2 3">
    <name type="scientific">Mycena pura</name>
    <dbReference type="NCBI Taxonomy" id="153505"/>
    <lineage>
        <taxon>Eukaryota</taxon>
        <taxon>Fungi</taxon>
        <taxon>Dikarya</taxon>
        <taxon>Basidiomycota</taxon>
        <taxon>Agaricomycotina</taxon>
        <taxon>Agaricomycetes</taxon>
        <taxon>Agaricomycetidae</taxon>
        <taxon>Agaricales</taxon>
        <taxon>Marasmiineae</taxon>
        <taxon>Mycenaceae</taxon>
        <taxon>Mycena</taxon>
    </lineage>
</organism>
<protein>
    <submittedName>
        <fullName evidence="2">Uncharacterized protein</fullName>
    </submittedName>
</protein>
<evidence type="ECO:0000256" key="1">
    <source>
        <dbReference type="SAM" id="MobiDB-lite"/>
    </source>
</evidence>